<dbReference type="EMBL" id="LBQZ01000046">
    <property type="protein sequence ID" value="KKP87527.1"/>
    <property type="molecule type" value="Genomic_DNA"/>
</dbReference>
<comment type="caution">
    <text evidence="2">The sequence shown here is derived from an EMBL/GenBank/DDBJ whole genome shotgun (WGS) entry which is preliminary data.</text>
</comment>
<dbReference type="Pfam" id="PF13474">
    <property type="entry name" value="SnoaL_3"/>
    <property type="match status" value="1"/>
</dbReference>
<dbReference type="InterPro" id="IPR032710">
    <property type="entry name" value="NTF2-like_dom_sf"/>
</dbReference>
<dbReference type="Gene3D" id="3.10.450.50">
    <property type="match status" value="1"/>
</dbReference>
<sequence>MKPDFYSALQKHFDAITNRDLNAFKSHLTQNETLYTIVQNGHAFTTPEETIAIHKEWFKDPNWIWEGFVVHKVVGEDMAMALVKYDYRAKAEDKPFSTWLTYVFQLEDNEWRIIHDHNTALDFYAFAKSAGIND</sequence>
<name>A0A0G0G730_9BACT</name>
<reference evidence="2 3" key="1">
    <citation type="journal article" date="2015" name="Nature">
        <title>rRNA introns, odd ribosomes, and small enigmatic genomes across a large radiation of phyla.</title>
        <authorList>
            <person name="Brown C.T."/>
            <person name="Hug L.A."/>
            <person name="Thomas B.C."/>
            <person name="Sharon I."/>
            <person name="Castelle C.J."/>
            <person name="Singh A."/>
            <person name="Wilkins M.J."/>
            <person name="Williams K.H."/>
            <person name="Banfield J.F."/>
        </authorList>
    </citation>
    <scope>NUCLEOTIDE SEQUENCE [LARGE SCALE GENOMIC DNA]</scope>
</reference>
<dbReference type="AlphaFoldDB" id="A0A0G0G730"/>
<dbReference type="Proteomes" id="UP000034798">
    <property type="component" value="Unassembled WGS sequence"/>
</dbReference>
<dbReference type="InterPro" id="IPR037401">
    <property type="entry name" value="SnoaL-like"/>
</dbReference>
<protein>
    <recommendedName>
        <fullName evidence="1">SnoaL-like domain-containing protein</fullName>
    </recommendedName>
</protein>
<evidence type="ECO:0000259" key="1">
    <source>
        <dbReference type="Pfam" id="PF13474"/>
    </source>
</evidence>
<evidence type="ECO:0000313" key="3">
    <source>
        <dbReference type="Proteomes" id="UP000034798"/>
    </source>
</evidence>
<organism evidence="2 3">
    <name type="scientific">Candidatus Nomurabacteria bacterium GW2011_GWC2_35_8</name>
    <dbReference type="NCBI Taxonomy" id="1618752"/>
    <lineage>
        <taxon>Bacteria</taxon>
        <taxon>Candidatus Nomuraibacteriota</taxon>
    </lineage>
</organism>
<gene>
    <name evidence="2" type="ORF">UR91_C0046G0003</name>
</gene>
<evidence type="ECO:0000313" key="2">
    <source>
        <dbReference type="EMBL" id="KKP87527.1"/>
    </source>
</evidence>
<proteinExistence type="predicted"/>
<dbReference type="SUPFAM" id="SSF54427">
    <property type="entry name" value="NTF2-like"/>
    <property type="match status" value="1"/>
</dbReference>
<feature type="domain" description="SnoaL-like" evidence="1">
    <location>
        <begin position="8"/>
        <end position="117"/>
    </location>
</feature>
<accession>A0A0G0G730</accession>